<evidence type="ECO:0000313" key="2">
    <source>
        <dbReference type="EMBL" id="THC96936.1"/>
    </source>
</evidence>
<dbReference type="GeneID" id="54330028"/>
<proteinExistence type="predicted"/>
<dbReference type="Proteomes" id="UP000308092">
    <property type="component" value="Unassembled WGS sequence"/>
</dbReference>
<reference evidence="1 4" key="2">
    <citation type="submission" date="2019-08" db="EMBL/GenBank/DDBJ databases">
        <title>The genome sequence of a newly discovered highly antifungal drug resistant Aspergillus species, Aspergillus tanneri NIH 1004.</title>
        <authorList>
            <person name="Mounaud S."/>
            <person name="Singh I."/>
            <person name="Joardar V."/>
            <person name="Pakala S."/>
            <person name="Pakala S."/>
            <person name="Venepally P."/>
            <person name="Chung J.K."/>
            <person name="Losada L."/>
            <person name="Nierman W.C."/>
        </authorList>
    </citation>
    <scope>NUCLEOTIDE SEQUENCE [LARGE SCALE GENOMIC DNA]</scope>
    <source>
        <strain evidence="1 4">NIH1004</strain>
    </source>
</reference>
<dbReference type="VEuPathDB" id="FungiDB:EYZ11_003597"/>
<organism evidence="2 3">
    <name type="scientific">Aspergillus tanneri</name>
    <dbReference type="NCBI Taxonomy" id="1220188"/>
    <lineage>
        <taxon>Eukaryota</taxon>
        <taxon>Fungi</taxon>
        <taxon>Dikarya</taxon>
        <taxon>Ascomycota</taxon>
        <taxon>Pezizomycotina</taxon>
        <taxon>Eurotiomycetes</taxon>
        <taxon>Eurotiomycetidae</taxon>
        <taxon>Eurotiales</taxon>
        <taxon>Aspergillaceae</taxon>
        <taxon>Aspergillus</taxon>
        <taxon>Aspergillus subgen. Circumdati</taxon>
    </lineage>
</organism>
<dbReference type="EMBL" id="SOSA01000093">
    <property type="protein sequence ID" value="THC96936.1"/>
    <property type="molecule type" value="Genomic_DNA"/>
</dbReference>
<comment type="caution">
    <text evidence="2">The sequence shown here is derived from an EMBL/GenBank/DDBJ whole genome shotgun (WGS) entry which is preliminary data.</text>
</comment>
<dbReference type="AlphaFoldDB" id="A0A4S3JMU9"/>
<dbReference type="EMBL" id="QUQM01000007">
    <property type="protein sequence ID" value="KAA8645905.1"/>
    <property type="molecule type" value="Genomic_DNA"/>
</dbReference>
<evidence type="ECO:0008006" key="5">
    <source>
        <dbReference type="Google" id="ProtNLM"/>
    </source>
</evidence>
<accession>A0A4S3JMU9</accession>
<keyword evidence="3" id="KW-1185">Reference proteome</keyword>
<dbReference type="OrthoDB" id="4318300at2759"/>
<sequence>MQSSTLPSALKEIFSIGFEFKYDEGTDETIGIDFEPYEEFEDPEDTEWWFRLWTGNNKADGSQFRIFGQTGSGDYVGFWLIRPNAKVAEQPIICLGSEGERGVIARDMEDLLWVFANGSGPIEALEEPEKETVGNETFRSIAQKFARGRKLSTKEIVNAAQAEFPDFPEIVTAMCN</sequence>
<evidence type="ECO:0000313" key="4">
    <source>
        <dbReference type="Proteomes" id="UP000324241"/>
    </source>
</evidence>
<evidence type="ECO:0000313" key="3">
    <source>
        <dbReference type="Proteomes" id="UP000308092"/>
    </source>
</evidence>
<dbReference type="RefSeq" id="XP_033425266.1">
    <property type="nucleotide sequence ID" value="XM_033571951.1"/>
</dbReference>
<reference evidence="2 3" key="1">
    <citation type="submission" date="2019-03" db="EMBL/GenBank/DDBJ databases">
        <title>The genome sequence of a newly discovered highly antifungal drug resistant Aspergillus species, Aspergillus tanneri NIH 1004.</title>
        <authorList>
            <person name="Mounaud S."/>
            <person name="Singh I."/>
            <person name="Joardar V."/>
            <person name="Pakala S."/>
            <person name="Pakala S."/>
            <person name="Venepally P."/>
            <person name="Hoover J."/>
            <person name="Nierman W."/>
            <person name="Chung J."/>
            <person name="Losada L."/>
        </authorList>
    </citation>
    <scope>NUCLEOTIDE SEQUENCE [LARGE SCALE GENOMIC DNA]</scope>
    <source>
        <strain evidence="2 3">NIH1004</strain>
    </source>
</reference>
<name>A0A4S3JMU9_9EURO</name>
<gene>
    <name evidence="1" type="ORF">ATNIH1004_007326</name>
    <name evidence="2" type="ORF">EYZ11_003597</name>
</gene>
<evidence type="ECO:0000313" key="1">
    <source>
        <dbReference type="EMBL" id="KAA8645905.1"/>
    </source>
</evidence>
<protein>
    <recommendedName>
        <fullName evidence="5">SMI1/KNR4 family protein</fullName>
    </recommendedName>
</protein>
<dbReference type="Proteomes" id="UP000324241">
    <property type="component" value="Unassembled WGS sequence"/>
</dbReference>